<reference evidence="2" key="1">
    <citation type="journal article" date="2019" name="Int. J. Syst. Evol. Microbiol.">
        <title>The Global Catalogue of Microorganisms (GCM) 10K type strain sequencing project: providing services to taxonomists for standard genome sequencing and annotation.</title>
        <authorList>
            <consortium name="The Broad Institute Genomics Platform"/>
            <consortium name="The Broad Institute Genome Sequencing Center for Infectious Disease"/>
            <person name="Wu L."/>
            <person name="Ma J."/>
        </authorList>
    </citation>
    <scope>NUCLEOTIDE SEQUENCE [LARGE SCALE GENOMIC DNA]</scope>
    <source>
        <strain evidence="2">CGMCC 1.12237</strain>
    </source>
</reference>
<keyword evidence="2" id="KW-1185">Reference proteome</keyword>
<dbReference type="Pfam" id="PF03682">
    <property type="entry name" value="UPF0158"/>
    <property type="match status" value="1"/>
</dbReference>
<dbReference type="InterPro" id="IPR005361">
    <property type="entry name" value="UPF0158"/>
</dbReference>
<proteinExistence type="predicted"/>
<gene>
    <name evidence="1" type="ORF">ACFPM4_14485</name>
</gene>
<protein>
    <submittedName>
        <fullName evidence="1">UPF0158 family protein</fullName>
    </submittedName>
</protein>
<evidence type="ECO:0000313" key="2">
    <source>
        <dbReference type="Proteomes" id="UP001596147"/>
    </source>
</evidence>
<evidence type="ECO:0000313" key="1">
    <source>
        <dbReference type="EMBL" id="MFC5465936.1"/>
    </source>
</evidence>
<accession>A0ABW0LM94</accession>
<sequence length="153" mass="18135">MQVKLKEIVDGMEMQSEESSAYLNLETGEIVFVSEELLMMAEDREEFDHLPDWQQGEMEIAIDIEENFEKYAQLPTSYDINDYDIMESFCYNVSNDNKRDTLLNAIKGKGAFGRFRDKVERFGLVDEWYAYREEKYKEIAVEFCEKHDVEYAE</sequence>
<comment type="caution">
    <text evidence="1">The sequence shown here is derived from an EMBL/GenBank/DDBJ whole genome shotgun (WGS) entry which is preliminary data.</text>
</comment>
<dbReference type="Proteomes" id="UP001596147">
    <property type="component" value="Unassembled WGS sequence"/>
</dbReference>
<organism evidence="1 2">
    <name type="scientific">Lederbergia graminis</name>
    <dbReference type="NCBI Taxonomy" id="735518"/>
    <lineage>
        <taxon>Bacteria</taxon>
        <taxon>Bacillati</taxon>
        <taxon>Bacillota</taxon>
        <taxon>Bacilli</taxon>
        <taxon>Bacillales</taxon>
        <taxon>Bacillaceae</taxon>
        <taxon>Lederbergia</taxon>
    </lineage>
</organism>
<dbReference type="EMBL" id="JBHSMC010000020">
    <property type="protein sequence ID" value="MFC5465936.1"/>
    <property type="molecule type" value="Genomic_DNA"/>
</dbReference>
<name>A0ABW0LM94_9BACI</name>
<dbReference type="RefSeq" id="WP_382353103.1">
    <property type="nucleotide sequence ID" value="NZ_JBHSMC010000020.1"/>
</dbReference>